<comment type="caution">
    <text evidence="1">The sequence shown here is derived from an EMBL/GenBank/DDBJ whole genome shotgun (WGS) entry which is preliminary data.</text>
</comment>
<organism evidence="1 2">
    <name type="scientific">Azospirillum lipoferum</name>
    <dbReference type="NCBI Taxonomy" id="193"/>
    <lineage>
        <taxon>Bacteria</taxon>
        <taxon>Pseudomonadati</taxon>
        <taxon>Pseudomonadota</taxon>
        <taxon>Alphaproteobacteria</taxon>
        <taxon>Rhodospirillales</taxon>
        <taxon>Azospirillaceae</taxon>
        <taxon>Azospirillum</taxon>
    </lineage>
</organism>
<evidence type="ECO:0000313" key="2">
    <source>
        <dbReference type="Proteomes" id="UP000324927"/>
    </source>
</evidence>
<keyword evidence="2" id="KW-1185">Reference proteome</keyword>
<dbReference type="RefSeq" id="WP_149231836.1">
    <property type="nucleotide sequence ID" value="NZ_JALJXJ010000006.1"/>
</dbReference>
<evidence type="ECO:0000313" key="1">
    <source>
        <dbReference type="EMBL" id="KAA0595651.1"/>
    </source>
</evidence>
<proteinExistence type="predicted"/>
<accession>A0A5A9GML9</accession>
<sequence>MRVRVYSRDLPLGPELLRAWRGWRQDDPRREEHLLACVQIVVISILTKPLRRIVLQELSV</sequence>
<dbReference type="Proteomes" id="UP000324927">
    <property type="component" value="Unassembled WGS sequence"/>
</dbReference>
<dbReference type="EMBL" id="VTTN01000005">
    <property type="protein sequence ID" value="KAA0595651.1"/>
    <property type="molecule type" value="Genomic_DNA"/>
</dbReference>
<dbReference type="AlphaFoldDB" id="A0A5A9GML9"/>
<reference evidence="1 2" key="1">
    <citation type="submission" date="2019-08" db="EMBL/GenBank/DDBJ databases">
        <authorList>
            <person name="Grouzdev D."/>
            <person name="Tikhonova E."/>
            <person name="Kravchenko I."/>
        </authorList>
    </citation>
    <scope>NUCLEOTIDE SEQUENCE [LARGE SCALE GENOMIC DNA]</scope>
    <source>
        <strain evidence="1 2">59b</strain>
    </source>
</reference>
<name>A0A5A9GML9_AZOLI</name>
<gene>
    <name evidence="1" type="ORF">FZ942_14730</name>
</gene>
<protein>
    <submittedName>
        <fullName evidence="1">Uncharacterized protein</fullName>
    </submittedName>
</protein>